<dbReference type="Pfam" id="PF00160">
    <property type="entry name" value="Pro_isomerase"/>
    <property type="match status" value="1"/>
</dbReference>
<sequence>MFKKIFVSLLLSFSLIQAAAAEQTNPVVVMTTSEGVIELEMMPEQAPKTVANFLKYVDNGFFEGTIFHRVIKDFMIQGGGFTMHMDRKETLPPVQNESGNGLQNLTGTIAMARTQDPHSASSQFFINLKDNHFLNGTSMKAGYAVFGRVSSGMDIVTKIGATETGTRGAYRDVPAKPILIQSVKLKQAE</sequence>
<dbReference type="PROSITE" id="PS50072">
    <property type="entry name" value="CSA_PPIASE_2"/>
    <property type="match status" value="1"/>
</dbReference>
<dbReference type="EC" id="5.2.1.8" evidence="4"/>
<dbReference type="OrthoDB" id="9807797at2"/>
<dbReference type="EMBL" id="RQXV01000001">
    <property type="protein sequence ID" value="RRD01769.1"/>
    <property type="molecule type" value="Genomic_DNA"/>
</dbReference>
<evidence type="ECO:0000259" key="5">
    <source>
        <dbReference type="PROSITE" id="PS50072"/>
    </source>
</evidence>
<gene>
    <name evidence="6" type="ORF">EHS89_04285</name>
</gene>
<dbReference type="InterPro" id="IPR020892">
    <property type="entry name" value="Cyclophilin-type_PPIase_CS"/>
</dbReference>
<keyword evidence="7" id="KW-1185">Reference proteome</keyword>
<evidence type="ECO:0000313" key="6">
    <source>
        <dbReference type="EMBL" id="RRD01769.1"/>
    </source>
</evidence>
<comment type="catalytic activity">
    <reaction evidence="4">
        <text>[protein]-peptidylproline (omega=180) = [protein]-peptidylproline (omega=0)</text>
        <dbReference type="Rhea" id="RHEA:16237"/>
        <dbReference type="Rhea" id="RHEA-COMP:10747"/>
        <dbReference type="Rhea" id="RHEA-COMP:10748"/>
        <dbReference type="ChEBI" id="CHEBI:83833"/>
        <dbReference type="ChEBI" id="CHEBI:83834"/>
        <dbReference type="EC" id="5.2.1.8"/>
    </reaction>
</comment>
<reference evidence="6 7" key="1">
    <citation type="submission" date="2018-11" db="EMBL/GenBank/DDBJ databases">
        <title>The draft genome sequence of Amphritea balenae JAMM 1525T.</title>
        <authorList>
            <person name="Fang Z."/>
            <person name="Zhang Y."/>
            <person name="Han X."/>
        </authorList>
    </citation>
    <scope>NUCLEOTIDE SEQUENCE [LARGE SCALE GENOMIC DNA]</scope>
    <source>
        <strain evidence="6 7">JAMM 1525</strain>
    </source>
</reference>
<organism evidence="6 7">
    <name type="scientific">Amphritea balenae</name>
    <dbReference type="NCBI Taxonomy" id="452629"/>
    <lineage>
        <taxon>Bacteria</taxon>
        <taxon>Pseudomonadati</taxon>
        <taxon>Pseudomonadota</taxon>
        <taxon>Gammaproteobacteria</taxon>
        <taxon>Oceanospirillales</taxon>
        <taxon>Oceanospirillaceae</taxon>
        <taxon>Amphritea</taxon>
    </lineage>
</organism>
<evidence type="ECO:0000256" key="2">
    <source>
        <dbReference type="ARBA" id="ARBA00023110"/>
    </source>
</evidence>
<dbReference type="GO" id="GO:0006457">
    <property type="term" value="P:protein folding"/>
    <property type="evidence" value="ECO:0007669"/>
    <property type="project" value="InterPro"/>
</dbReference>
<proteinExistence type="inferred from homology"/>
<dbReference type="Gene3D" id="2.40.100.10">
    <property type="entry name" value="Cyclophilin-like"/>
    <property type="match status" value="1"/>
</dbReference>
<dbReference type="InterPro" id="IPR002130">
    <property type="entry name" value="Cyclophilin-type_PPIase_dom"/>
</dbReference>
<comment type="similarity">
    <text evidence="1 4">Belongs to the cyclophilin-type PPIase family.</text>
</comment>
<dbReference type="InterPro" id="IPR029000">
    <property type="entry name" value="Cyclophilin-like_dom_sf"/>
</dbReference>
<keyword evidence="4" id="KW-0732">Signal</keyword>
<evidence type="ECO:0000256" key="3">
    <source>
        <dbReference type="ARBA" id="ARBA00023235"/>
    </source>
</evidence>
<dbReference type="PROSITE" id="PS00170">
    <property type="entry name" value="CSA_PPIASE_1"/>
    <property type="match status" value="1"/>
</dbReference>
<dbReference type="Proteomes" id="UP000267535">
    <property type="component" value="Unassembled WGS sequence"/>
</dbReference>
<dbReference type="InterPro" id="IPR044665">
    <property type="entry name" value="E_coli_cyclophilin_A-like"/>
</dbReference>
<feature type="domain" description="PPIase cyclophilin-type" evidence="5">
    <location>
        <begin position="24"/>
        <end position="185"/>
    </location>
</feature>
<comment type="function">
    <text evidence="4">PPIases accelerate the folding of proteins. It catalyzes the cis-trans isomerization of proline imidic peptide bonds in oligopeptides.</text>
</comment>
<feature type="chain" id="PRO_5017850767" description="Peptidyl-prolyl cis-trans isomerase" evidence="4">
    <location>
        <begin position="20"/>
        <end position="189"/>
    </location>
</feature>
<comment type="caution">
    <text evidence="6">The sequence shown here is derived from an EMBL/GenBank/DDBJ whole genome shotgun (WGS) entry which is preliminary data.</text>
</comment>
<dbReference type="SUPFAM" id="SSF50891">
    <property type="entry name" value="Cyclophilin-like"/>
    <property type="match status" value="1"/>
</dbReference>
<dbReference type="PRINTS" id="PR00153">
    <property type="entry name" value="CSAPPISMRASE"/>
</dbReference>
<dbReference type="GO" id="GO:0003755">
    <property type="term" value="F:peptidyl-prolyl cis-trans isomerase activity"/>
    <property type="evidence" value="ECO:0007669"/>
    <property type="project" value="UniProtKB-UniRule"/>
</dbReference>
<protein>
    <recommendedName>
        <fullName evidence="4">Peptidyl-prolyl cis-trans isomerase</fullName>
        <shortName evidence="4">PPIase</shortName>
        <ecNumber evidence="4">5.2.1.8</ecNumber>
    </recommendedName>
</protein>
<keyword evidence="2 4" id="KW-0697">Rotamase</keyword>
<evidence type="ECO:0000256" key="4">
    <source>
        <dbReference type="RuleBase" id="RU363019"/>
    </source>
</evidence>
<dbReference type="PANTHER" id="PTHR43246">
    <property type="entry name" value="PEPTIDYL-PROLYL CIS-TRANS ISOMERASE CYP38, CHLOROPLASTIC"/>
    <property type="match status" value="1"/>
</dbReference>
<feature type="signal peptide" evidence="4">
    <location>
        <begin position="1"/>
        <end position="19"/>
    </location>
</feature>
<dbReference type="RefSeq" id="WP_124924843.1">
    <property type="nucleotide sequence ID" value="NZ_BMOH01000001.1"/>
</dbReference>
<keyword evidence="3 4" id="KW-0413">Isomerase</keyword>
<evidence type="ECO:0000313" key="7">
    <source>
        <dbReference type="Proteomes" id="UP000267535"/>
    </source>
</evidence>
<name>A0A3P1SXD4_9GAMM</name>
<accession>A0A3P1SXD4</accession>
<dbReference type="AlphaFoldDB" id="A0A3P1SXD4"/>
<dbReference type="CDD" id="cd01920">
    <property type="entry name" value="cyclophilin_EcCYP_like"/>
    <property type="match status" value="1"/>
</dbReference>
<evidence type="ECO:0000256" key="1">
    <source>
        <dbReference type="ARBA" id="ARBA00007365"/>
    </source>
</evidence>